<proteinExistence type="predicted"/>
<keyword evidence="2" id="KW-1185">Reference proteome</keyword>
<comment type="caution">
    <text evidence="1">The sequence shown here is derived from an EMBL/GenBank/DDBJ whole genome shotgun (WGS) entry which is preliminary data.</text>
</comment>
<sequence length="495" mass="54862">MQHNRVPIKTFLFGERRISRQLRYSTPAVLAPTPRSKMPSGLGLSRHWWAHSKILSTPVFLYHTGPMGASHEDPNRGGSARVSVGPAIICYPVDEFAALSVANKAVTMAGPCLSVLVVLFVVIQTNAQQQTFDPIQDFCRRFAHQTTVIDNKLYIDGGLVNYNPLTQYPQNYSSKYTSPLWRSRRPELGQLSTSLRKLDKAGLRPFCTGRDSQIYLYDIQNEKWYTQTASGDVPEMRRRFCAGVTWPSDQSSYNIYLYGGASMPPDTLGFDDVYILSLPSFTWIKWYAAEAYPHHSLTCNVIDGSQMIVMGGTFPNSSFTQCDAANLQGMHNLNLGKEDVADAQWYVYQPNVTTYEVPPEITAAIGGGSTGGATVTTPAKGWADPDLPVYFTRKYTPSTRTATRSIPPTVSSLMTMLGMQALKRIFRRSAQSLGIQTSSVFAAKCVRYVPNLGLTTFGFESRHENESIPPMLISDSNRSVQGSQDDTFDDGGGKR</sequence>
<name>A0ACC3SQA4_9PEZI</name>
<organism evidence="1 2">
    <name type="scientific">Zalaria obscura</name>
    <dbReference type="NCBI Taxonomy" id="2024903"/>
    <lineage>
        <taxon>Eukaryota</taxon>
        <taxon>Fungi</taxon>
        <taxon>Dikarya</taxon>
        <taxon>Ascomycota</taxon>
        <taxon>Pezizomycotina</taxon>
        <taxon>Dothideomycetes</taxon>
        <taxon>Dothideomycetidae</taxon>
        <taxon>Dothideales</taxon>
        <taxon>Zalariaceae</taxon>
        <taxon>Zalaria</taxon>
    </lineage>
</organism>
<evidence type="ECO:0000313" key="2">
    <source>
        <dbReference type="Proteomes" id="UP001320706"/>
    </source>
</evidence>
<reference evidence="1" key="1">
    <citation type="submission" date="2024-02" db="EMBL/GenBank/DDBJ databases">
        <title>Metagenome Assembled Genome of Zalaria obscura JY119.</title>
        <authorList>
            <person name="Vighnesh L."/>
            <person name="Jagadeeshwari U."/>
            <person name="Venkata Ramana C."/>
            <person name="Sasikala C."/>
        </authorList>
    </citation>
    <scope>NUCLEOTIDE SEQUENCE</scope>
    <source>
        <strain evidence="1">JY119</strain>
    </source>
</reference>
<accession>A0ACC3SQA4</accession>
<gene>
    <name evidence="1" type="ORF">M8818_000370</name>
</gene>
<evidence type="ECO:0000313" key="1">
    <source>
        <dbReference type="EMBL" id="KAK8219955.1"/>
    </source>
</evidence>
<protein>
    <submittedName>
        <fullName evidence="1">Uncharacterized protein</fullName>
    </submittedName>
</protein>
<dbReference type="EMBL" id="JAMKPW020000002">
    <property type="protein sequence ID" value="KAK8219955.1"/>
    <property type="molecule type" value="Genomic_DNA"/>
</dbReference>
<dbReference type="Proteomes" id="UP001320706">
    <property type="component" value="Unassembled WGS sequence"/>
</dbReference>